<dbReference type="PANTHER" id="PTHR43867:SF2">
    <property type="entry name" value="CELLULOSE SYNTHASE CATALYTIC SUBUNIT A [UDP-FORMING]"/>
    <property type="match status" value="1"/>
</dbReference>
<protein>
    <submittedName>
        <fullName evidence="10">Glycosyl transferase</fullName>
    </submittedName>
    <submittedName>
        <fullName evidence="11">Glycosyltransferase, catalytic subunit of cellulose synthase and poly-beta-1,6-N-acetylglucosamine synthase</fullName>
    </submittedName>
</protein>
<feature type="domain" description="Type II secretion system protein GspE N-terminal" evidence="8">
    <location>
        <begin position="77"/>
        <end position="165"/>
    </location>
</feature>
<dbReference type="Pfam" id="PF13632">
    <property type="entry name" value="Glyco_trans_2_3"/>
    <property type="match status" value="1"/>
</dbReference>
<dbReference type="GO" id="GO:0016020">
    <property type="term" value="C:membrane"/>
    <property type="evidence" value="ECO:0007669"/>
    <property type="project" value="UniProtKB-SubCell"/>
</dbReference>
<dbReference type="SUPFAM" id="SSF53448">
    <property type="entry name" value="Nucleotide-diphospho-sugar transferases"/>
    <property type="match status" value="1"/>
</dbReference>
<evidence type="ECO:0000313" key="11">
    <source>
        <dbReference type="EMBL" id="SNY51542.1"/>
    </source>
</evidence>
<reference evidence="11 12" key="1">
    <citation type="submission" date="2017-09" db="EMBL/GenBank/DDBJ databases">
        <authorList>
            <person name="Ehlers B."/>
            <person name="Leendertz F.H."/>
        </authorList>
    </citation>
    <scope>NUCLEOTIDE SEQUENCE [LARGE SCALE GENOMIC DNA]</scope>
    <source>
        <strain evidence="11 12">CGMCC 1.12662</strain>
    </source>
</reference>
<dbReference type="InterPro" id="IPR037257">
    <property type="entry name" value="T2SS_E_N_sf"/>
</dbReference>
<keyword evidence="5 7" id="KW-1133">Transmembrane helix</keyword>
<organism evidence="11 12">
    <name type="scientific">Pseudooceanicola antarcticus</name>
    <dbReference type="NCBI Taxonomy" id="1247613"/>
    <lineage>
        <taxon>Bacteria</taxon>
        <taxon>Pseudomonadati</taxon>
        <taxon>Pseudomonadota</taxon>
        <taxon>Alphaproteobacteria</taxon>
        <taxon>Rhodobacterales</taxon>
        <taxon>Paracoccaceae</taxon>
        <taxon>Pseudooceanicola</taxon>
    </lineage>
</organism>
<dbReference type="Gene3D" id="3.90.550.10">
    <property type="entry name" value="Spore Coat Polysaccharide Biosynthesis Protein SpsA, Chain A"/>
    <property type="match status" value="1"/>
</dbReference>
<evidence type="ECO:0000256" key="7">
    <source>
        <dbReference type="SAM" id="Phobius"/>
    </source>
</evidence>
<evidence type="ECO:0000313" key="10">
    <source>
        <dbReference type="EMBL" id="PJE32097.1"/>
    </source>
</evidence>
<keyword evidence="3 11" id="KW-0808">Transferase</keyword>
<dbReference type="EMBL" id="OBEA01000003">
    <property type="protein sequence ID" value="SNY51542.1"/>
    <property type="molecule type" value="Genomic_DNA"/>
</dbReference>
<dbReference type="Proteomes" id="UP000231655">
    <property type="component" value="Unassembled WGS sequence"/>
</dbReference>
<keyword evidence="13" id="KW-1185">Reference proteome</keyword>
<feature type="transmembrane region" description="Helical" evidence="7">
    <location>
        <begin position="192"/>
        <end position="214"/>
    </location>
</feature>
<feature type="transmembrane region" description="Helical" evidence="7">
    <location>
        <begin position="560"/>
        <end position="583"/>
    </location>
</feature>
<evidence type="ECO:0000313" key="12">
    <source>
        <dbReference type="Proteomes" id="UP000231655"/>
    </source>
</evidence>
<dbReference type="InterPro" id="IPR007831">
    <property type="entry name" value="T2SS_GspE_N"/>
</dbReference>
<keyword evidence="6 7" id="KW-0472">Membrane</keyword>
<evidence type="ECO:0000256" key="1">
    <source>
        <dbReference type="ARBA" id="ARBA00004141"/>
    </source>
</evidence>
<dbReference type="Gene3D" id="3.30.300.160">
    <property type="entry name" value="Type II secretion system, protein E, N-terminal domain"/>
    <property type="match status" value="1"/>
</dbReference>
<proteinExistence type="predicted"/>
<feature type="domain" description="Glycosyltransferase 2-like" evidence="9">
    <location>
        <begin position="354"/>
        <end position="547"/>
    </location>
</feature>
<accession>A0A285IU81</accession>
<dbReference type="InterPro" id="IPR029044">
    <property type="entry name" value="Nucleotide-diphossugar_trans"/>
</dbReference>
<dbReference type="AlphaFoldDB" id="A0A285IU81"/>
<evidence type="ECO:0000256" key="2">
    <source>
        <dbReference type="ARBA" id="ARBA00022676"/>
    </source>
</evidence>
<dbReference type="PANTHER" id="PTHR43867">
    <property type="entry name" value="CELLULOSE SYNTHASE CATALYTIC SUBUNIT A [UDP-FORMING]"/>
    <property type="match status" value="1"/>
</dbReference>
<evidence type="ECO:0000256" key="5">
    <source>
        <dbReference type="ARBA" id="ARBA00022989"/>
    </source>
</evidence>
<dbReference type="Pfam" id="PF05157">
    <property type="entry name" value="MshEN"/>
    <property type="match status" value="1"/>
</dbReference>
<dbReference type="GO" id="GO:0016757">
    <property type="term" value="F:glycosyltransferase activity"/>
    <property type="evidence" value="ECO:0007669"/>
    <property type="project" value="UniProtKB-KW"/>
</dbReference>
<name>A0A285IU81_9RHOB</name>
<evidence type="ECO:0000259" key="8">
    <source>
        <dbReference type="Pfam" id="PF05157"/>
    </source>
</evidence>
<evidence type="ECO:0000256" key="3">
    <source>
        <dbReference type="ARBA" id="ARBA00022679"/>
    </source>
</evidence>
<dbReference type="InterPro" id="IPR050321">
    <property type="entry name" value="Glycosyltr_2/OpgH_subfam"/>
</dbReference>
<evidence type="ECO:0000256" key="4">
    <source>
        <dbReference type="ARBA" id="ARBA00022692"/>
    </source>
</evidence>
<sequence>MASNLRKLDAQRSIHVGPPSFGGLDLGQAGMFREKPAHFLPEAESLGSAAEPADLRKAWVSGEIDEETLLRALAGRHGLERVDLRKAPPDPQLQDLLDPQFCLRHQVVPWRSHDGNLVCATALPEHYIEIVARLAYRLRRDMRLGLRPVIATRAEVQEAISTHHRAELVQKMSTRVPASESCRTWSATRRRLALTFTLLALLVLALLLYPGAVLVALTGWAVLTLALAMLLKGTAAVVHLLAPRPAALPPPGTPDSAPDGALDSDLPRISILVPLFRERHIAAALLKRLQLLDYPRDRLDIVLVLEEADAITQETIAGLTLPPWIRPVVVPRGAPQTKPRAMNYALDFCRGEIIGIYDAEDAPDPDQLRRVAARFAAAPPETACLQGALDYYNPRQNWLARCFTVEYNTWFRLVLPGMSRMGFAVPLGGTTLFLRRNVIEILGGWDAHNVTEDADLGIRLARHGFRTELLDTTTGEEANCRALPWVKQRSRWLKGYLVTYLVHLRHPRRLHRELGLWRSIGFHAHFITAASQFLLAPLLWSFWLMLAGLPHPLLGLVPPPLLTTCAVLFFCAEIQNISLGLIATRRRTHRHLWPWVPTLHLYYPLGCLAAYKALYELVAKPFYWDKTQHGLSLKGGKGG</sequence>
<dbReference type="EMBL" id="PGTD01000007">
    <property type="protein sequence ID" value="PJE32097.1"/>
    <property type="molecule type" value="Genomic_DNA"/>
</dbReference>
<evidence type="ECO:0000256" key="6">
    <source>
        <dbReference type="ARBA" id="ARBA00023136"/>
    </source>
</evidence>
<dbReference type="OrthoDB" id="7431422at2"/>
<evidence type="ECO:0000259" key="9">
    <source>
        <dbReference type="Pfam" id="PF13632"/>
    </source>
</evidence>
<dbReference type="Proteomes" id="UP000231702">
    <property type="component" value="Unassembled WGS sequence"/>
</dbReference>
<dbReference type="InterPro" id="IPR001173">
    <property type="entry name" value="Glyco_trans_2-like"/>
</dbReference>
<comment type="subcellular location">
    <subcellularLocation>
        <location evidence="1">Membrane</location>
        <topology evidence="1">Multi-pass membrane protein</topology>
    </subcellularLocation>
</comment>
<gene>
    <name evidence="10" type="ORF">CVM39_03135</name>
    <name evidence="11" type="ORF">SAMN06297129_2158</name>
</gene>
<keyword evidence="2" id="KW-0328">Glycosyltransferase</keyword>
<feature type="transmembrane region" description="Helical" evidence="7">
    <location>
        <begin position="220"/>
        <end position="242"/>
    </location>
</feature>
<keyword evidence="4 7" id="KW-0812">Transmembrane</keyword>
<feature type="transmembrane region" description="Helical" evidence="7">
    <location>
        <begin position="515"/>
        <end position="540"/>
    </location>
</feature>
<reference evidence="10 13" key="2">
    <citation type="journal article" date="2018" name="Int. J. Syst. Evol. Microbiol.">
        <title>Pseudooceanicola lipolyticus sp. nov., a marine alphaproteobacterium, reclassification of Oceanicola flagellatus as Pseudooceanicola flagellatus comb. nov. and emended description of the genus Pseudooceanicola.</title>
        <authorList>
            <person name="Huang M.-M."/>
            <person name="Guo L.-L."/>
            <person name="Wu Y.-H."/>
            <person name="Lai Q.-L."/>
            <person name="Shao Z.-Z."/>
            <person name="Wang C.-S."/>
            <person name="Wu M."/>
            <person name="Xu X.-W."/>
        </authorList>
    </citation>
    <scope>NUCLEOTIDE SEQUENCE [LARGE SCALE GENOMIC DNA]</scope>
    <source>
        <strain evidence="10 13">Ar-45</strain>
    </source>
</reference>
<evidence type="ECO:0000313" key="13">
    <source>
        <dbReference type="Proteomes" id="UP000231702"/>
    </source>
</evidence>
<dbReference type="SUPFAM" id="SSF160246">
    <property type="entry name" value="EspE N-terminal domain-like"/>
    <property type="match status" value="1"/>
</dbReference>